<proteinExistence type="predicted"/>
<evidence type="ECO:0000313" key="3">
    <source>
        <dbReference type="Proteomes" id="UP000516349"/>
    </source>
</evidence>
<evidence type="ECO:0000313" key="2">
    <source>
        <dbReference type="EMBL" id="QNT78206.1"/>
    </source>
</evidence>
<name>A0A7H1NQZ6_9PROT</name>
<feature type="compositionally biased region" description="Basic and acidic residues" evidence="1">
    <location>
        <begin position="327"/>
        <end position="339"/>
    </location>
</feature>
<organism evidence="2 3">
    <name type="scientific">Entomobacter blattae</name>
    <dbReference type="NCBI Taxonomy" id="2762277"/>
    <lineage>
        <taxon>Bacteria</taxon>
        <taxon>Pseudomonadati</taxon>
        <taxon>Pseudomonadota</taxon>
        <taxon>Alphaproteobacteria</taxon>
        <taxon>Acetobacterales</taxon>
        <taxon>Acetobacteraceae</taxon>
        <taxon>Entomobacter</taxon>
    </lineage>
</organism>
<feature type="region of interest" description="Disordered" evidence="1">
    <location>
        <begin position="324"/>
        <end position="360"/>
    </location>
</feature>
<dbReference type="Proteomes" id="UP000516349">
    <property type="component" value="Chromosome"/>
</dbReference>
<accession>A0A7H1NQZ6</accession>
<keyword evidence="3" id="KW-1185">Reference proteome</keyword>
<reference evidence="2 3" key="1">
    <citation type="submission" date="2020-08" db="EMBL/GenBank/DDBJ databases">
        <title>Complete genome sequence of Entomobacter blattae G55GP.</title>
        <authorList>
            <person name="Poehlein A."/>
            <person name="Guzman J."/>
            <person name="Daniel R."/>
            <person name="Vilcinskas A."/>
        </authorList>
    </citation>
    <scope>NUCLEOTIDE SEQUENCE [LARGE SCALE GENOMIC DNA]</scope>
    <source>
        <strain evidence="2 3">G55GP</strain>
    </source>
</reference>
<dbReference type="RefSeq" id="WP_203414549.1">
    <property type="nucleotide sequence ID" value="NZ_CP060244.1"/>
</dbReference>
<sequence>MPNTPDQASIQKRIYDLKVTGHLMTLDPGLYCIFHTKNQKPADDHGFPGIRISLPPFLKHNPNVQITGFEGDGWIGAEKGALLVQVSGKESTQVLVTIYQDPSSAHPVPSLQVVRLNDAPDSLVAFPPVASEAAYHAPAAAPVPSEAAEAAVGASAVQAPAPRLRFDLQKEGMKVVAHLQMQGDVALPVGEWMGTPGSQHWIEGFGIIPPASIAPEDIEYQAVLGKGWYSPWQEGGKFCGSRGMALPILGLAVRLKGKAAEKYICRLTASFIDGTHLGPVTDGEPVSSYTLAPLESFRLEVLTHKEAQDNPVEPVMMPQDVNLVEEQAEKSEKKEKPVVKEISSAASSSRKAKKGQVVSE</sequence>
<evidence type="ECO:0000256" key="1">
    <source>
        <dbReference type="SAM" id="MobiDB-lite"/>
    </source>
</evidence>
<protein>
    <submittedName>
        <fullName evidence="2">Uncharacterized protein</fullName>
    </submittedName>
</protein>
<feature type="compositionally biased region" description="Low complexity" evidence="1">
    <location>
        <begin position="340"/>
        <end position="349"/>
    </location>
</feature>
<dbReference type="KEGG" id="ebla:JGUZn3_09750"/>
<gene>
    <name evidence="2" type="ORF">JGUZn3_09750</name>
</gene>
<dbReference type="EMBL" id="CP060244">
    <property type="protein sequence ID" value="QNT78206.1"/>
    <property type="molecule type" value="Genomic_DNA"/>
</dbReference>
<dbReference type="AlphaFoldDB" id="A0A7H1NQZ6"/>